<reference evidence="2 3" key="1">
    <citation type="journal article" date="2007" name="Nature">
        <title>Evolution of genes and genomes on the Drosophila phylogeny.</title>
        <authorList>
            <consortium name="Drosophila 12 Genomes Consortium"/>
            <person name="Clark A.G."/>
            <person name="Eisen M.B."/>
            <person name="Smith D.R."/>
            <person name="Bergman C.M."/>
            <person name="Oliver B."/>
            <person name="Markow T.A."/>
            <person name="Kaufman T.C."/>
            <person name="Kellis M."/>
            <person name="Gelbart W."/>
            <person name="Iyer V.N."/>
            <person name="Pollard D.A."/>
            <person name="Sackton T.B."/>
            <person name="Larracuente A.M."/>
            <person name="Singh N.D."/>
            <person name="Abad J.P."/>
            <person name="Abt D.N."/>
            <person name="Adryan B."/>
            <person name="Aguade M."/>
            <person name="Akashi H."/>
            <person name="Anderson W.W."/>
            <person name="Aquadro C.F."/>
            <person name="Ardell D.H."/>
            <person name="Arguello R."/>
            <person name="Artieri C.G."/>
            <person name="Barbash D.A."/>
            <person name="Barker D."/>
            <person name="Barsanti P."/>
            <person name="Batterham P."/>
            <person name="Batzoglou S."/>
            <person name="Begun D."/>
            <person name="Bhutkar A."/>
            <person name="Blanco E."/>
            <person name="Bosak S.A."/>
            <person name="Bradley R.K."/>
            <person name="Brand A.D."/>
            <person name="Brent M.R."/>
            <person name="Brooks A.N."/>
            <person name="Brown R.H."/>
            <person name="Butlin R.K."/>
            <person name="Caggese C."/>
            <person name="Calvi B.R."/>
            <person name="Bernardo de Carvalho A."/>
            <person name="Caspi A."/>
            <person name="Castrezana S."/>
            <person name="Celniker S.E."/>
            <person name="Chang J.L."/>
            <person name="Chapple C."/>
            <person name="Chatterji S."/>
            <person name="Chinwalla A."/>
            <person name="Civetta A."/>
            <person name="Clifton S.W."/>
            <person name="Comeron J.M."/>
            <person name="Costello J.C."/>
            <person name="Coyne J.A."/>
            <person name="Daub J."/>
            <person name="David R.G."/>
            <person name="Delcher A.L."/>
            <person name="Delehaunty K."/>
            <person name="Do C.B."/>
            <person name="Ebling H."/>
            <person name="Edwards K."/>
            <person name="Eickbush T."/>
            <person name="Evans J.D."/>
            <person name="Filipski A."/>
            <person name="Findeiss S."/>
            <person name="Freyhult E."/>
            <person name="Fulton L."/>
            <person name="Fulton R."/>
            <person name="Garcia A.C."/>
            <person name="Gardiner A."/>
            <person name="Garfield D.A."/>
            <person name="Garvin B.E."/>
            <person name="Gibson G."/>
            <person name="Gilbert D."/>
            <person name="Gnerre S."/>
            <person name="Godfrey J."/>
            <person name="Good R."/>
            <person name="Gotea V."/>
            <person name="Gravely B."/>
            <person name="Greenberg A.J."/>
            <person name="Griffiths-Jones S."/>
            <person name="Gross S."/>
            <person name="Guigo R."/>
            <person name="Gustafson E.A."/>
            <person name="Haerty W."/>
            <person name="Hahn M.W."/>
            <person name="Halligan D.L."/>
            <person name="Halpern A.L."/>
            <person name="Halter G.M."/>
            <person name="Han M.V."/>
            <person name="Heger A."/>
            <person name="Hillier L."/>
            <person name="Hinrichs A.S."/>
            <person name="Holmes I."/>
            <person name="Hoskins R.A."/>
            <person name="Hubisz M.J."/>
            <person name="Hultmark D."/>
            <person name="Huntley M.A."/>
            <person name="Jaffe D.B."/>
            <person name="Jagadeeshan S."/>
            <person name="Jeck W.R."/>
            <person name="Johnson J."/>
            <person name="Jones C.D."/>
            <person name="Jordan W.C."/>
            <person name="Karpen G.H."/>
            <person name="Kataoka E."/>
            <person name="Keightley P.D."/>
            <person name="Kheradpour P."/>
            <person name="Kirkness E.F."/>
            <person name="Koerich L.B."/>
            <person name="Kristiansen K."/>
            <person name="Kudrna D."/>
            <person name="Kulathinal R.J."/>
            <person name="Kumar S."/>
            <person name="Kwok R."/>
            <person name="Lander E."/>
            <person name="Langley C.H."/>
            <person name="Lapoint R."/>
            <person name="Lazzaro B.P."/>
            <person name="Lee S.J."/>
            <person name="Levesque L."/>
            <person name="Li R."/>
            <person name="Lin C.F."/>
            <person name="Lin M.F."/>
            <person name="Lindblad-Toh K."/>
            <person name="Llopart A."/>
            <person name="Long M."/>
            <person name="Low L."/>
            <person name="Lozovsky E."/>
            <person name="Lu J."/>
            <person name="Luo M."/>
            <person name="Machado C.A."/>
            <person name="Makalowski W."/>
            <person name="Marzo M."/>
            <person name="Matsuda M."/>
            <person name="Matzkin L."/>
            <person name="McAllister B."/>
            <person name="McBride C.S."/>
            <person name="McKernan B."/>
            <person name="McKernan K."/>
            <person name="Mendez-Lago M."/>
            <person name="Minx P."/>
            <person name="Mollenhauer M.U."/>
            <person name="Montooth K."/>
            <person name="Mount S.M."/>
            <person name="Mu X."/>
            <person name="Myers E."/>
            <person name="Negre B."/>
            <person name="Newfeld S."/>
            <person name="Nielsen R."/>
            <person name="Noor M.A."/>
            <person name="O'Grady P."/>
            <person name="Pachter L."/>
            <person name="Papaceit M."/>
            <person name="Parisi M.J."/>
            <person name="Parisi M."/>
            <person name="Parts L."/>
            <person name="Pedersen J.S."/>
            <person name="Pesole G."/>
            <person name="Phillippy A.M."/>
            <person name="Ponting C.P."/>
            <person name="Pop M."/>
            <person name="Porcelli D."/>
            <person name="Powell J.R."/>
            <person name="Prohaska S."/>
            <person name="Pruitt K."/>
            <person name="Puig M."/>
            <person name="Quesneville H."/>
            <person name="Ram K.R."/>
            <person name="Rand D."/>
            <person name="Rasmussen M.D."/>
            <person name="Reed L.K."/>
            <person name="Reenan R."/>
            <person name="Reily A."/>
            <person name="Remington K.A."/>
            <person name="Rieger T.T."/>
            <person name="Ritchie M.G."/>
            <person name="Robin C."/>
            <person name="Rogers Y.H."/>
            <person name="Rohde C."/>
            <person name="Rozas J."/>
            <person name="Rubenfield M.J."/>
            <person name="Ruiz A."/>
            <person name="Russo S."/>
            <person name="Salzberg S.L."/>
            <person name="Sanchez-Gracia A."/>
            <person name="Saranga D.J."/>
            <person name="Sato H."/>
            <person name="Schaeffer S.W."/>
            <person name="Schatz M.C."/>
            <person name="Schlenke T."/>
            <person name="Schwartz R."/>
            <person name="Segarra C."/>
            <person name="Singh R.S."/>
            <person name="Sirot L."/>
            <person name="Sirota M."/>
            <person name="Sisneros N.B."/>
            <person name="Smith C.D."/>
            <person name="Smith T.F."/>
            <person name="Spieth J."/>
            <person name="Stage D.E."/>
            <person name="Stark A."/>
            <person name="Stephan W."/>
            <person name="Strausberg R.L."/>
            <person name="Strempel S."/>
            <person name="Sturgill D."/>
            <person name="Sutton G."/>
            <person name="Sutton G.G."/>
            <person name="Tao W."/>
            <person name="Teichmann S."/>
            <person name="Tobari Y.N."/>
            <person name="Tomimura Y."/>
            <person name="Tsolas J.M."/>
            <person name="Valente V.L."/>
            <person name="Venter E."/>
            <person name="Venter J.C."/>
            <person name="Vicario S."/>
            <person name="Vieira F.G."/>
            <person name="Vilella A.J."/>
            <person name="Villasante A."/>
            <person name="Walenz B."/>
            <person name="Wang J."/>
            <person name="Wasserman M."/>
            <person name="Watts T."/>
            <person name="Wilson D."/>
            <person name="Wilson R.K."/>
            <person name="Wing R.A."/>
            <person name="Wolfner M.F."/>
            <person name="Wong A."/>
            <person name="Wong G.K."/>
            <person name="Wu C.I."/>
            <person name="Wu G."/>
            <person name="Yamamoto D."/>
            <person name="Yang H.P."/>
            <person name="Yang S.P."/>
            <person name="Yorke J.A."/>
            <person name="Yoshida K."/>
            <person name="Zdobnov E."/>
            <person name="Zhang P."/>
            <person name="Zhang Y."/>
            <person name="Zimin A.V."/>
            <person name="Baldwin J."/>
            <person name="Abdouelleil A."/>
            <person name="Abdulkadir J."/>
            <person name="Abebe A."/>
            <person name="Abera B."/>
            <person name="Abreu J."/>
            <person name="Acer S.C."/>
            <person name="Aftuck L."/>
            <person name="Alexander A."/>
            <person name="An P."/>
            <person name="Anderson E."/>
            <person name="Anderson S."/>
            <person name="Arachi H."/>
            <person name="Azer M."/>
            <person name="Bachantsang P."/>
            <person name="Barry A."/>
            <person name="Bayul T."/>
            <person name="Berlin A."/>
            <person name="Bessette D."/>
            <person name="Bloom T."/>
            <person name="Blye J."/>
            <person name="Boguslavskiy L."/>
            <person name="Bonnet C."/>
            <person name="Boukhgalter B."/>
            <person name="Bourzgui I."/>
            <person name="Brown A."/>
            <person name="Cahill P."/>
            <person name="Channer S."/>
            <person name="Cheshatsang Y."/>
            <person name="Chuda L."/>
            <person name="Citroen M."/>
            <person name="Collymore A."/>
            <person name="Cooke P."/>
            <person name="Costello M."/>
            <person name="D'Aco K."/>
            <person name="Daza R."/>
            <person name="De Haan G."/>
            <person name="DeGray S."/>
            <person name="DeMaso C."/>
            <person name="Dhargay N."/>
            <person name="Dooley K."/>
            <person name="Dooley E."/>
            <person name="Doricent M."/>
            <person name="Dorje P."/>
            <person name="Dorjee K."/>
            <person name="Dupes A."/>
            <person name="Elong R."/>
            <person name="Falk J."/>
            <person name="Farina A."/>
            <person name="Faro S."/>
            <person name="Ferguson D."/>
            <person name="Fisher S."/>
            <person name="Foley C.D."/>
            <person name="Franke A."/>
            <person name="Friedrich D."/>
            <person name="Gadbois L."/>
            <person name="Gearin G."/>
            <person name="Gearin C.R."/>
            <person name="Giannoukos G."/>
            <person name="Goode T."/>
            <person name="Graham J."/>
            <person name="Grandbois E."/>
            <person name="Grewal S."/>
            <person name="Gyaltsen K."/>
            <person name="Hafez N."/>
            <person name="Hagos B."/>
            <person name="Hall J."/>
            <person name="Henson C."/>
            <person name="Hollinger A."/>
            <person name="Honan T."/>
            <person name="Huard M.D."/>
            <person name="Hughes L."/>
            <person name="Hurhula B."/>
            <person name="Husby M.E."/>
            <person name="Kamat A."/>
            <person name="Kanga B."/>
            <person name="Kashin S."/>
            <person name="Khazanovich D."/>
            <person name="Kisner P."/>
            <person name="Lance K."/>
            <person name="Lara M."/>
            <person name="Lee W."/>
            <person name="Lennon N."/>
            <person name="Letendre F."/>
            <person name="LeVine R."/>
            <person name="Lipovsky A."/>
            <person name="Liu X."/>
            <person name="Liu J."/>
            <person name="Liu S."/>
            <person name="Lokyitsang T."/>
            <person name="Lokyitsang Y."/>
            <person name="Lubonja R."/>
            <person name="Lui A."/>
            <person name="MacDonald P."/>
            <person name="Magnisalis V."/>
            <person name="Maru K."/>
            <person name="Matthews C."/>
            <person name="McCusker W."/>
            <person name="McDonough S."/>
            <person name="Mehta T."/>
            <person name="Meldrim J."/>
            <person name="Meneus L."/>
            <person name="Mihai O."/>
            <person name="Mihalev A."/>
            <person name="Mihova T."/>
            <person name="Mittelman R."/>
            <person name="Mlenga V."/>
            <person name="Montmayeur A."/>
            <person name="Mulrain L."/>
            <person name="Navidi A."/>
            <person name="Naylor J."/>
            <person name="Negash T."/>
            <person name="Nguyen T."/>
            <person name="Nguyen N."/>
            <person name="Nicol R."/>
            <person name="Norbu C."/>
            <person name="Norbu N."/>
            <person name="Novod N."/>
            <person name="O'Neill B."/>
            <person name="Osman S."/>
            <person name="Markiewicz E."/>
            <person name="Oyono O.L."/>
            <person name="Patti C."/>
            <person name="Phunkhang P."/>
            <person name="Pierre F."/>
            <person name="Priest M."/>
            <person name="Raghuraman S."/>
            <person name="Rege F."/>
            <person name="Reyes R."/>
            <person name="Rise C."/>
            <person name="Rogov P."/>
            <person name="Ross K."/>
            <person name="Ryan E."/>
            <person name="Settipalli S."/>
            <person name="Shea T."/>
            <person name="Sherpa N."/>
            <person name="Shi L."/>
            <person name="Shih D."/>
            <person name="Sparrow T."/>
            <person name="Spaulding J."/>
            <person name="Stalker J."/>
            <person name="Stange-Thomann N."/>
            <person name="Stavropoulos S."/>
            <person name="Stone C."/>
            <person name="Strader C."/>
            <person name="Tesfaye S."/>
            <person name="Thomson T."/>
            <person name="Thoulutsang Y."/>
            <person name="Thoulutsang D."/>
            <person name="Topham K."/>
            <person name="Topping I."/>
            <person name="Tsamla T."/>
            <person name="Vassiliev H."/>
            <person name="Vo A."/>
            <person name="Wangchuk T."/>
            <person name="Wangdi T."/>
            <person name="Weiand M."/>
            <person name="Wilkinson J."/>
            <person name="Wilson A."/>
            <person name="Yadav S."/>
            <person name="Young G."/>
            <person name="Yu Q."/>
            <person name="Zembek L."/>
            <person name="Zhong D."/>
            <person name="Zimmer A."/>
            <person name="Zwirko Z."/>
            <person name="Jaffe D.B."/>
            <person name="Alvarez P."/>
            <person name="Brockman W."/>
            <person name="Butler J."/>
            <person name="Chin C."/>
            <person name="Gnerre S."/>
            <person name="Grabherr M."/>
            <person name="Kleber M."/>
            <person name="Mauceli E."/>
            <person name="MacCallum I."/>
        </authorList>
    </citation>
    <scope>NUCLEOTIDE SEQUENCE [LARGE SCALE GENOMIC DNA]</scope>
    <source>
        <strain evidence="3">Rob3c / Tucson 14021-0248.25</strain>
    </source>
</reference>
<evidence type="ECO:0000313" key="2">
    <source>
        <dbReference type="EMBL" id="EDW42310.1"/>
    </source>
</evidence>
<name>B4HFS5_DROSE</name>
<accession>B4HFS5</accession>
<dbReference type="EMBL" id="CH480815">
    <property type="protein sequence ID" value="EDW42310.1"/>
    <property type="molecule type" value="Genomic_DNA"/>
</dbReference>
<dbReference type="Proteomes" id="UP000001292">
    <property type="component" value="Unassembled WGS sequence"/>
</dbReference>
<feature type="region of interest" description="Disordered" evidence="1">
    <location>
        <begin position="44"/>
        <end position="101"/>
    </location>
</feature>
<organism evidence="3">
    <name type="scientific">Drosophila sechellia</name>
    <name type="common">Fruit fly</name>
    <dbReference type="NCBI Taxonomy" id="7238"/>
    <lineage>
        <taxon>Eukaryota</taxon>
        <taxon>Metazoa</taxon>
        <taxon>Ecdysozoa</taxon>
        <taxon>Arthropoda</taxon>
        <taxon>Hexapoda</taxon>
        <taxon>Insecta</taxon>
        <taxon>Pterygota</taxon>
        <taxon>Neoptera</taxon>
        <taxon>Endopterygota</taxon>
        <taxon>Diptera</taxon>
        <taxon>Brachycera</taxon>
        <taxon>Muscomorpha</taxon>
        <taxon>Ephydroidea</taxon>
        <taxon>Drosophilidae</taxon>
        <taxon>Drosophila</taxon>
        <taxon>Sophophora</taxon>
    </lineage>
</organism>
<gene>
    <name evidence="2" type="primary">Dsec\GM25933</name>
    <name evidence="2" type="ORF">Dsec_GM25933</name>
</gene>
<feature type="compositionally biased region" description="Polar residues" evidence="1">
    <location>
        <begin position="67"/>
        <end position="78"/>
    </location>
</feature>
<dbReference type="AlphaFoldDB" id="B4HFS5"/>
<keyword evidence="3" id="KW-1185">Reference proteome</keyword>
<evidence type="ECO:0000313" key="3">
    <source>
        <dbReference type="Proteomes" id="UP000001292"/>
    </source>
</evidence>
<feature type="compositionally biased region" description="Acidic residues" evidence="1">
    <location>
        <begin position="79"/>
        <end position="92"/>
    </location>
</feature>
<proteinExistence type="predicted"/>
<feature type="compositionally biased region" description="Basic and acidic residues" evidence="1">
    <location>
        <begin position="48"/>
        <end position="59"/>
    </location>
</feature>
<protein>
    <submittedName>
        <fullName evidence="2">GM25933</fullName>
    </submittedName>
</protein>
<evidence type="ECO:0000256" key="1">
    <source>
        <dbReference type="SAM" id="MobiDB-lite"/>
    </source>
</evidence>
<sequence length="101" mass="11509">MHSTPSHFSPMTWPFDGAPDLVNSYDFPMCHGMLNRSKAWHVNAPRRIPQDKPTPKYPEKPGLTATRCENSQHLSNPSAEDEDVVEDEDEDEGIRMEWLTG</sequence>
<dbReference type="HOGENOM" id="CLU_2294557_0_0_1"/>